<keyword evidence="2" id="KW-0326">Glycosidase</keyword>
<name>A0ABT4SHG4_9ACTN</name>
<dbReference type="InterPro" id="IPR013783">
    <property type="entry name" value="Ig-like_fold"/>
</dbReference>
<dbReference type="InterPro" id="IPR045857">
    <property type="entry name" value="O16G_dom_2"/>
</dbReference>
<dbReference type="Gene3D" id="3.90.400.10">
    <property type="entry name" value="Oligo-1,6-glucosidase, Domain 2"/>
    <property type="match status" value="1"/>
</dbReference>
<dbReference type="Pfam" id="PF00128">
    <property type="entry name" value="Alpha-amylase"/>
    <property type="match status" value="1"/>
</dbReference>
<evidence type="ECO:0000256" key="2">
    <source>
        <dbReference type="ARBA" id="ARBA00023295"/>
    </source>
</evidence>
<protein>
    <submittedName>
        <fullName evidence="5">Glycoside hydrolase family 13 protein</fullName>
    </submittedName>
</protein>
<dbReference type="InterPro" id="IPR004185">
    <property type="entry name" value="Glyco_hydro_13_lg-like_dom"/>
</dbReference>
<dbReference type="Gene3D" id="2.60.40.10">
    <property type="entry name" value="Immunoglobulins"/>
    <property type="match status" value="1"/>
</dbReference>
<evidence type="ECO:0000259" key="4">
    <source>
        <dbReference type="SMART" id="SM00642"/>
    </source>
</evidence>
<comment type="caution">
    <text evidence="5">The sequence shown here is derived from an EMBL/GenBank/DDBJ whole genome shotgun (WGS) entry which is preliminary data.</text>
</comment>
<dbReference type="EMBL" id="JAPNNL010000113">
    <property type="protein sequence ID" value="MDA0636589.1"/>
    <property type="molecule type" value="Genomic_DNA"/>
</dbReference>
<evidence type="ECO:0000313" key="6">
    <source>
        <dbReference type="Proteomes" id="UP001144036"/>
    </source>
</evidence>
<dbReference type="PANTHER" id="PTHR10357:SF210">
    <property type="entry name" value="MALTODEXTRIN GLUCOSIDASE"/>
    <property type="match status" value="1"/>
</dbReference>
<dbReference type="GO" id="GO:0016787">
    <property type="term" value="F:hydrolase activity"/>
    <property type="evidence" value="ECO:0007669"/>
    <property type="project" value="UniProtKB-KW"/>
</dbReference>
<dbReference type="InterPro" id="IPR017853">
    <property type="entry name" value="GH"/>
</dbReference>
<dbReference type="CDD" id="cd11338">
    <property type="entry name" value="AmyAc_CMD"/>
    <property type="match status" value="1"/>
</dbReference>
<accession>A0ABT4SHG4</accession>
<sequence>MRFLDRPHHDGSALYVSTPAPEPGRPVTLWLRAPRAAGVTGVHVRAVHDGEPRYARAAPDPERTGRPVAGYGRSDAWWRAEVTPVNLVTRYRFLLETTGGQAWLTAAGLFAHDLPDSGDFRLVCHDPPPDWMADSIVYQIFPDRFARSGPMPDLPPWALPRDWDRDPVIPSGPGAARQFYGGDLDGVVRHLDHVESLGADTVYLTPVFPARSNHRYDAASFEHADPLLGGDAALRRLSDALHARRMRLIGDLTANHTGDAHPWFTAAVSDAAAPERDMYLFDPVTGDYAAWWGVKTLPKLNWGSPLVRARLPEVITRWTGTFDGWRVDVANMTGRSGLDDHNHEAAALLRRALPPDAAFVAEHNHDASGDLDRDGWHGTMNYAGFTRPVWAWLRGDDLGLDHFLGVPGAVPRRDGLATLATLRSFASHLSWRSLVHSWQPLDSHDTPRIRTVTGSRERHLVALGLQATLPGTPMVFAGSEFGLTGVNGEHSRTPMPWHRPADRDPATLAAHRELLGLRRREPALRRGGLRWLHADADCLVFARETYEETLLVCARRAPGVTPAPPAGAEPVHGDPPDHPPNPPNPSNPPNRLKGAEPSLTVWRLVN</sequence>
<dbReference type="Proteomes" id="UP001144036">
    <property type="component" value="Unassembled WGS sequence"/>
</dbReference>
<feature type="region of interest" description="Disordered" evidence="3">
    <location>
        <begin position="563"/>
        <end position="606"/>
    </location>
</feature>
<organism evidence="5 6">
    <name type="scientific">Nonomuraea corallina</name>
    <dbReference type="NCBI Taxonomy" id="2989783"/>
    <lineage>
        <taxon>Bacteria</taxon>
        <taxon>Bacillati</taxon>
        <taxon>Actinomycetota</taxon>
        <taxon>Actinomycetes</taxon>
        <taxon>Streptosporangiales</taxon>
        <taxon>Streptosporangiaceae</taxon>
        <taxon>Nonomuraea</taxon>
    </lineage>
</organism>
<feature type="domain" description="Glycosyl hydrolase family 13 catalytic" evidence="4">
    <location>
        <begin position="139"/>
        <end position="518"/>
    </location>
</feature>
<dbReference type="PANTHER" id="PTHR10357">
    <property type="entry name" value="ALPHA-AMYLASE FAMILY MEMBER"/>
    <property type="match status" value="1"/>
</dbReference>
<dbReference type="InterPro" id="IPR006047">
    <property type="entry name" value="GH13_cat_dom"/>
</dbReference>
<dbReference type="CDD" id="cd02857">
    <property type="entry name" value="E_set_CDase_PDE_N"/>
    <property type="match status" value="1"/>
</dbReference>
<proteinExistence type="predicted"/>
<feature type="compositionally biased region" description="Pro residues" evidence="3">
    <location>
        <begin position="578"/>
        <end position="588"/>
    </location>
</feature>
<evidence type="ECO:0000256" key="3">
    <source>
        <dbReference type="SAM" id="MobiDB-lite"/>
    </source>
</evidence>
<evidence type="ECO:0000256" key="1">
    <source>
        <dbReference type="ARBA" id="ARBA00022801"/>
    </source>
</evidence>
<dbReference type="SUPFAM" id="SSF51445">
    <property type="entry name" value="(Trans)glycosidases"/>
    <property type="match status" value="1"/>
</dbReference>
<dbReference type="Gene3D" id="3.20.20.80">
    <property type="entry name" value="Glycosidases"/>
    <property type="match status" value="1"/>
</dbReference>
<keyword evidence="1 5" id="KW-0378">Hydrolase</keyword>
<dbReference type="SMART" id="SM00642">
    <property type="entry name" value="Aamy"/>
    <property type="match status" value="1"/>
</dbReference>
<keyword evidence="6" id="KW-1185">Reference proteome</keyword>
<gene>
    <name evidence="5" type="ORF">OUY22_24510</name>
</gene>
<evidence type="ECO:0000313" key="5">
    <source>
        <dbReference type="EMBL" id="MDA0636589.1"/>
    </source>
</evidence>
<dbReference type="RefSeq" id="WP_270157481.1">
    <property type="nucleotide sequence ID" value="NZ_JAPNNL010000113.1"/>
</dbReference>
<reference evidence="5" key="1">
    <citation type="submission" date="2022-11" db="EMBL/GenBank/DDBJ databases">
        <title>Nonomuraea corallina sp. nov., a new species of the genus Nonomuraea isolated from sea side sediment in Thai sea.</title>
        <authorList>
            <person name="Ngamcharungchit C."/>
            <person name="Matsumoto A."/>
            <person name="Suriyachadkun C."/>
            <person name="Panbangred W."/>
            <person name="Inahashi Y."/>
            <person name="Intra B."/>
        </authorList>
    </citation>
    <scope>NUCLEOTIDE SEQUENCE</scope>
    <source>
        <strain evidence="5">MCN248</strain>
    </source>
</reference>